<reference evidence="8 9" key="1">
    <citation type="submission" date="2019-04" db="EMBL/GenBank/DDBJ databases">
        <title>genome sequence of strain W3.</title>
        <authorList>
            <person name="Gao J."/>
            <person name="Sun J."/>
        </authorList>
    </citation>
    <scope>NUCLEOTIDE SEQUENCE [LARGE SCALE GENOMIC DNA]</scope>
    <source>
        <strain evidence="8 9">W3</strain>
    </source>
</reference>
<organism evidence="8 9">
    <name type="scientific">Rhizobium rosettiformans W3</name>
    <dbReference type="NCBI Taxonomy" id="538378"/>
    <lineage>
        <taxon>Bacteria</taxon>
        <taxon>Pseudomonadati</taxon>
        <taxon>Pseudomonadota</taxon>
        <taxon>Alphaproteobacteria</taxon>
        <taxon>Hyphomicrobiales</taxon>
        <taxon>Rhizobiaceae</taxon>
        <taxon>Rhizobium/Agrobacterium group</taxon>
        <taxon>Rhizobium</taxon>
    </lineage>
</organism>
<dbReference type="InterPro" id="IPR011006">
    <property type="entry name" value="CheY-like_superfamily"/>
</dbReference>
<evidence type="ECO:0000313" key="8">
    <source>
        <dbReference type="EMBL" id="THV34024.1"/>
    </source>
</evidence>
<evidence type="ECO:0000313" key="9">
    <source>
        <dbReference type="Proteomes" id="UP000307378"/>
    </source>
</evidence>
<evidence type="ECO:0000256" key="4">
    <source>
        <dbReference type="ARBA" id="ARBA00023125"/>
    </source>
</evidence>
<dbReference type="GO" id="GO:0032993">
    <property type="term" value="C:protein-DNA complex"/>
    <property type="evidence" value="ECO:0007669"/>
    <property type="project" value="TreeGrafter"/>
</dbReference>
<dbReference type="RefSeq" id="WP_136542256.1">
    <property type="nucleotide sequence ID" value="NZ_STGU01000009.1"/>
</dbReference>
<evidence type="ECO:0000256" key="3">
    <source>
        <dbReference type="ARBA" id="ARBA00023015"/>
    </source>
</evidence>
<dbReference type="SUPFAM" id="SSF52172">
    <property type="entry name" value="CheY-like"/>
    <property type="match status" value="1"/>
</dbReference>
<evidence type="ECO:0000256" key="6">
    <source>
        <dbReference type="PROSITE-ProRule" id="PRU00169"/>
    </source>
</evidence>
<dbReference type="Pfam" id="PF00072">
    <property type="entry name" value="Response_reg"/>
    <property type="match status" value="1"/>
</dbReference>
<dbReference type="InterPro" id="IPR039420">
    <property type="entry name" value="WalR-like"/>
</dbReference>
<dbReference type="GO" id="GO:0000156">
    <property type="term" value="F:phosphorelay response regulator activity"/>
    <property type="evidence" value="ECO:0007669"/>
    <property type="project" value="TreeGrafter"/>
</dbReference>
<dbReference type="InterPro" id="IPR001789">
    <property type="entry name" value="Sig_transdc_resp-reg_receiver"/>
</dbReference>
<keyword evidence="1 6" id="KW-0597">Phosphoprotein</keyword>
<dbReference type="SMART" id="SM00448">
    <property type="entry name" value="REC"/>
    <property type="match status" value="1"/>
</dbReference>
<evidence type="ECO:0000256" key="5">
    <source>
        <dbReference type="ARBA" id="ARBA00023163"/>
    </source>
</evidence>
<keyword evidence="4" id="KW-0238">DNA-binding</keyword>
<dbReference type="PROSITE" id="PS50110">
    <property type="entry name" value="RESPONSE_REGULATORY"/>
    <property type="match status" value="1"/>
</dbReference>
<sequence length="133" mass="14810">MITVLCVEDERDVRELIVEELEEAGIRVLQAENGKEGLDKILSQRPDIVISDITMPEMDGISMLGELQINHPQFANMPFLFLTALADREKMIEGLGAGAESYLTKPIDFDVLMAKIHGLVVRIENRVAAGLEF</sequence>
<gene>
    <name evidence="8" type="ORF">FAA86_16330</name>
</gene>
<keyword evidence="3" id="KW-0805">Transcription regulation</keyword>
<feature type="domain" description="Response regulatory" evidence="7">
    <location>
        <begin position="3"/>
        <end position="120"/>
    </location>
</feature>
<evidence type="ECO:0000259" key="7">
    <source>
        <dbReference type="PROSITE" id="PS50110"/>
    </source>
</evidence>
<dbReference type="GO" id="GO:0005829">
    <property type="term" value="C:cytosol"/>
    <property type="evidence" value="ECO:0007669"/>
    <property type="project" value="TreeGrafter"/>
</dbReference>
<dbReference type="Gene3D" id="3.40.50.2300">
    <property type="match status" value="1"/>
</dbReference>
<dbReference type="GO" id="GO:0000976">
    <property type="term" value="F:transcription cis-regulatory region binding"/>
    <property type="evidence" value="ECO:0007669"/>
    <property type="project" value="TreeGrafter"/>
</dbReference>
<dbReference type="PANTHER" id="PTHR48111">
    <property type="entry name" value="REGULATOR OF RPOS"/>
    <property type="match status" value="1"/>
</dbReference>
<comment type="caution">
    <text evidence="8">The sequence shown here is derived from an EMBL/GenBank/DDBJ whole genome shotgun (WGS) entry which is preliminary data.</text>
</comment>
<feature type="modified residue" description="4-aspartylphosphate" evidence="6">
    <location>
        <position position="52"/>
    </location>
</feature>
<dbReference type="AlphaFoldDB" id="A0A4S8Q1P4"/>
<keyword evidence="5" id="KW-0804">Transcription</keyword>
<dbReference type="GO" id="GO:0006355">
    <property type="term" value="P:regulation of DNA-templated transcription"/>
    <property type="evidence" value="ECO:0007669"/>
    <property type="project" value="TreeGrafter"/>
</dbReference>
<dbReference type="PANTHER" id="PTHR48111:SF1">
    <property type="entry name" value="TWO-COMPONENT RESPONSE REGULATOR ORR33"/>
    <property type="match status" value="1"/>
</dbReference>
<dbReference type="Proteomes" id="UP000307378">
    <property type="component" value="Unassembled WGS sequence"/>
</dbReference>
<keyword evidence="2" id="KW-0902">Two-component regulatory system</keyword>
<protein>
    <submittedName>
        <fullName evidence="8">Response regulator</fullName>
    </submittedName>
</protein>
<evidence type="ECO:0000256" key="2">
    <source>
        <dbReference type="ARBA" id="ARBA00023012"/>
    </source>
</evidence>
<name>A0A4S8Q1P4_9HYPH</name>
<dbReference type="EMBL" id="STGU01000009">
    <property type="protein sequence ID" value="THV34024.1"/>
    <property type="molecule type" value="Genomic_DNA"/>
</dbReference>
<accession>A0A4S8Q1P4</accession>
<proteinExistence type="predicted"/>
<evidence type="ECO:0000256" key="1">
    <source>
        <dbReference type="ARBA" id="ARBA00022553"/>
    </source>
</evidence>